<feature type="transmembrane region" description="Helical" evidence="4">
    <location>
        <begin position="12"/>
        <end position="31"/>
    </location>
</feature>
<dbReference type="InterPro" id="IPR016164">
    <property type="entry name" value="FAD-linked_Oxase-like_C"/>
</dbReference>
<reference evidence="6 7" key="1">
    <citation type="submission" date="2018-08" db="EMBL/GenBank/DDBJ databases">
        <title>Bacillus jemisoniae sp. nov., Bacillus chryseoplanitiae sp. nov., Bacillus resnikiae sp. nov., and Bacillus frankliniae sp. nov., isolated from Viking spacecraft and associated surfaces.</title>
        <authorList>
            <person name="Seuylemezian A."/>
            <person name="Vaishampayan P."/>
        </authorList>
    </citation>
    <scope>NUCLEOTIDE SEQUENCE [LARGE SCALE GENOMIC DNA]</scope>
    <source>
        <strain evidence="6 7">MA001</strain>
    </source>
</reference>
<dbReference type="Pfam" id="PF04030">
    <property type="entry name" value="ALO"/>
    <property type="match status" value="1"/>
</dbReference>
<keyword evidence="4" id="KW-0812">Transmembrane</keyword>
<dbReference type="Gene3D" id="3.30.465.10">
    <property type="match status" value="1"/>
</dbReference>
<dbReference type="InterPro" id="IPR016166">
    <property type="entry name" value="FAD-bd_PCMH"/>
</dbReference>
<dbReference type="InterPro" id="IPR016169">
    <property type="entry name" value="FAD-bd_PCMH_sub2"/>
</dbReference>
<dbReference type="EMBL" id="QWVS01000059">
    <property type="protein sequence ID" value="RID81820.1"/>
    <property type="molecule type" value="Genomic_DNA"/>
</dbReference>
<dbReference type="InterPro" id="IPR010031">
    <property type="entry name" value="FAD_lactone_oxidase-like"/>
</dbReference>
<dbReference type="GO" id="GO:0003885">
    <property type="term" value="F:D-arabinono-1,4-lactone oxidase activity"/>
    <property type="evidence" value="ECO:0007669"/>
    <property type="project" value="InterPro"/>
</dbReference>
<comment type="caution">
    <text evidence="6">The sequence shown here is derived from an EMBL/GenBank/DDBJ whole genome shotgun (WGS) entry which is preliminary data.</text>
</comment>
<dbReference type="Pfam" id="PF01565">
    <property type="entry name" value="FAD_binding_4"/>
    <property type="match status" value="1"/>
</dbReference>
<dbReference type="PROSITE" id="PS51387">
    <property type="entry name" value="FAD_PCMH"/>
    <property type="match status" value="1"/>
</dbReference>
<dbReference type="InterPro" id="IPR006094">
    <property type="entry name" value="Oxid_FAD_bind_N"/>
</dbReference>
<keyword evidence="7" id="KW-1185">Reference proteome</keyword>
<dbReference type="InterPro" id="IPR036318">
    <property type="entry name" value="FAD-bd_PCMH-like_sf"/>
</dbReference>
<evidence type="ECO:0000313" key="6">
    <source>
        <dbReference type="EMBL" id="RID81820.1"/>
    </source>
</evidence>
<organism evidence="6 7">
    <name type="scientific">Peribacillus asahii</name>
    <dbReference type="NCBI Taxonomy" id="228899"/>
    <lineage>
        <taxon>Bacteria</taxon>
        <taxon>Bacillati</taxon>
        <taxon>Bacillota</taxon>
        <taxon>Bacilli</taxon>
        <taxon>Bacillales</taxon>
        <taxon>Bacillaceae</taxon>
        <taxon>Peribacillus</taxon>
    </lineage>
</organism>
<protein>
    <submittedName>
        <fullName evidence="6">FAD-binding oxidoreductase</fullName>
    </submittedName>
</protein>
<evidence type="ECO:0000259" key="5">
    <source>
        <dbReference type="PROSITE" id="PS51387"/>
    </source>
</evidence>
<accession>A0A398B1J3</accession>
<feature type="domain" description="FAD-binding PCMH-type" evidence="5">
    <location>
        <begin position="50"/>
        <end position="222"/>
    </location>
</feature>
<evidence type="ECO:0000313" key="7">
    <source>
        <dbReference type="Proteomes" id="UP000266016"/>
    </source>
</evidence>
<evidence type="ECO:0000256" key="1">
    <source>
        <dbReference type="ARBA" id="ARBA00022630"/>
    </source>
</evidence>
<sequence>MKKITKFMKKPWFLGILVFAMAIVVIWNIPIEKRKYGFSQSGLATDYTGLLPERIEKVVNVHNRNELQRIVQEANKKGKHISIAGLQHSQGGHTYYKDGIVLDMRRFNRILEVNEQAKTVRVESGASWEDVQEAVTPYGLALQVTQSQSIFTIGGSLSVNAHGRDIRFGPMAETVREMTVLTPTGEIKHLTRDDSEEWMTYILGGYGLFGVILDVTLNLTENEVYTIHTEEIETGKYESYLHRVLENQNIAMHYARISVAPGTFLDEMYVIDYNRTRKQAKITSLKEEEGVRVSKFALDLGRKGGKLEDLFWESQRLYINSIDGKTITRNNAMRSESTFMEFTTPGRVEVLQEFFIPVDSYEEYMKSLKDLLPHNDQDEDFKVHNITVRYAAKDHMTSLPYAKEDMLGLVVLIQHGLKEKEIAHAKTMIQKWTDVTLQYGGTYYLPYYPYQTKEQFKESYPNWKNFKEQKAERDPNGVFVNLFYDHYMK</sequence>
<dbReference type="GO" id="GO:0071949">
    <property type="term" value="F:FAD binding"/>
    <property type="evidence" value="ECO:0007669"/>
    <property type="project" value="InterPro"/>
</dbReference>
<keyword evidence="4" id="KW-0472">Membrane</keyword>
<dbReference type="AlphaFoldDB" id="A0A398B1J3"/>
<dbReference type="RefSeq" id="WP_119118859.1">
    <property type="nucleotide sequence ID" value="NZ_QWVS01000059.1"/>
</dbReference>
<keyword evidence="1" id="KW-0285">Flavoprotein</keyword>
<dbReference type="Proteomes" id="UP000266016">
    <property type="component" value="Unassembled WGS sequence"/>
</dbReference>
<dbReference type="InterPro" id="IPR007173">
    <property type="entry name" value="ALO_C"/>
</dbReference>
<keyword evidence="3" id="KW-0560">Oxidoreductase</keyword>
<evidence type="ECO:0000256" key="3">
    <source>
        <dbReference type="ARBA" id="ARBA00023002"/>
    </source>
</evidence>
<dbReference type="SUPFAM" id="SSF56176">
    <property type="entry name" value="FAD-binding/transporter-associated domain-like"/>
    <property type="match status" value="1"/>
</dbReference>
<dbReference type="PANTHER" id="PTHR43762">
    <property type="entry name" value="L-GULONOLACTONE OXIDASE"/>
    <property type="match status" value="1"/>
</dbReference>
<proteinExistence type="predicted"/>
<dbReference type="SUPFAM" id="SSF55103">
    <property type="entry name" value="FAD-linked oxidases, C-terminal domain"/>
    <property type="match status" value="1"/>
</dbReference>
<name>A0A398B1J3_9BACI</name>
<keyword evidence="4" id="KW-1133">Transmembrane helix</keyword>
<evidence type="ECO:0000256" key="4">
    <source>
        <dbReference type="SAM" id="Phobius"/>
    </source>
</evidence>
<dbReference type="PANTHER" id="PTHR43762:SF1">
    <property type="entry name" value="D-ARABINONO-1,4-LACTONE OXIDASE"/>
    <property type="match status" value="1"/>
</dbReference>
<keyword evidence="2" id="KW-0274">FAD</keyword>
<dbReference type="GO" id="GO:0016020">
    <property type="term" value="C:membrane"/>
    <property type="evidence" value="ECO:0007669"/>
    <property type="project" value="InterPro"/>
</dbReference>
<evidence type="ECO:0000256" key="2">
    <source>
        <dbReference type="ARBA" id="ARBA00022827"/>
    </source>
</evidence>
<gene>
    <name evidence="6" type="ORF">D1953_19710</name>
</gene>